<dbReference type="EMBL" id="VDFR01000078">
    <property type="protein sequence ID" value="TNC43748.1"/>
    <property type="molecule type" value="Genomic_DNA"/>
</dbReference>
<dbReference type="EMBL" id="VDFR01000187">
    <property type="protein sequence ID" value="TNC32823.1"/>
    <property type="molecule type" value="Genomic_DNA"/>
</dbReference>
<feature type="signal peptide" evidence="1">
    <location>
        <begin position="1"/>
        <end position="24"/>
    </location>
</feature>
<dbReference type="OrthoDB" id="3812894at2"/>
<dbReference type="AlphaFoldDB" id="A0A5C4MDT9"/>
<evidence type="ECO:0000313" key="2">
    <source>
        <dbReference type="EMBL" id="TNC32823.1"/>
    </source>
</evidence>
<dbReference type="PROSITE" id="PS51318">
    <property type="entry name" value="TAT"/>
    <property type="match status" value="1"/>
</dbReference>
<dbReference type="Proteomes" id="UP000306740">
    <property type="component" value="Unassembled WGS sequence"/>
</dbReference>
<keyword evidence="1" id="KW-0732">Signal</keyword>
<proteinExistence type="predicted"/>
<accession>A0A5C4MDT9</accession>
<organism evidence="2 4">
    <name type="scientific">Mumia zhuanghuii</name>
    <dbReference type="NCBI Taxonomy" id="2585211"/>
    <lineage>
        <taxon>Bacteria</taxon>
        <taxon>Bacillati</taxon>
        <taxon>Actinomycetota</taxon>
        <taxon>Actinomycetes</taxon>
        <taxon>Propionibacteriales</taxon>
        <taxon>Nocardioidaceae</taxon>
        <taxon>Mumia</taxon>
    </lineage>
</organism>
<protein>
    <submittedName>
        <fullName evidence="2">Uncharacterized protein</fullName>
    </submittedName>
</protein>
<evidence type="ECO:0000256" key="1">
    <source>
        <dbReference type="SAM" id="SignalP"/>
    </source>
</evidence>
<gene>
    <name evidence="3" type="ORF">FHE65_17530</name>
    <name evidence="2" type="ORF">FHE65_30120</name>
</gene>
<feature type="chain" id="PRO_5036366908" evidence="1">
    <location>
        <begin position="25"/>
        <end position="285"/>
    </location>
</feature>
<dbReference type="InterPro" id="IPR006311">
    <property type="entry name" value="TAT_signal"/>
</dbReference>
<name>A0A5C4MDT9_9ACTN</name>
<comment type="caution">
    <text evidence="2">The sequence shown here is derived from an EMBL/GenBank/DDBJ whole genome shotgun (WGS) entry which is preliminary data.</text>
</comment>
<evidence type="ECO:0000313" key="4">
    <source>
        <dbReference type="Proteomes" id="UP000306740"/>
    </source>
</evidence>
<dbReference type="RefSeq" id="WP_139106335.1">
    <property type="nucleotide sequence ID" value="NZ_VDFR01000078.1"/>
</dbReference>
<evidence type="ECO:0000313" key="3">
    <source>
        <dbReference type="EMBL" id="TNC43748.1"/>
    </source>
</evidence>
<sequence length="285" mass="31487">MKNRTLRRRAALVTVVALAGSALAAPGAAVGTSDAGISDAGTSNDRDAPAITAVNYDKVVLGKTARFAWQSDDGEAAGEKPRLVLHDVRYSFTDQRAARMSRTWRTPSGLQGIARRYVRLPVRAGRVTCVQVRGRDAAGNVSAWQYVNCIGRPYDDRALERRGKTRRVGGDRNYLGTATRIHRGGRLVLRKVRRDSHVFVVYKGNKGGAGGLVKVPGTSYSTFGRHGARRYRQIFHLPVPLQTRKGPVVVKRDYGYGNRTLVIDGLAVLPPWVRRVTYDEWYDLV</sequence>
<reference evidence="2 4" key="1">
    <citation type="submission" date="2019-05" db="EMBL/GenBank/DDBJ databases">
        <title>Mumia sp. nov., isolated from the intestinal contents of plateau pika (Ochotona curzoniae) in the Qinghai-Tibet plateau of China.</title>
        <authorList>
            <person name="Tian Z."/>
        </authorList>
    </citation>
    <scope>NUCLEOTIDE SEQUENCE [LARGE SCALE GENOMIC DNA]</scope>
    <source>
        <strain evidence="4">527</strain>
        <strain evidence="2">Z527</strain>
    </source>
</reference>